<dbReference type="PANTHER" id="PTHR30250:SF11">
    <property type="entry name" value="O-ANTIGEN TRANSPORTER-RELATED"/>
    <property type="match status" value="1"/>
</dbReference>
<proteinExistence type="predicted"/>
<feature type="transmembrane region" description="Helical" evidence="6">
    <location>
        <begin position="326"/>
        <end position="344"/>
    </location>
</feature>
<feature type="transmembrane region" description="Helical" evidence="6">
    <location>
        <begin position="167"/>
        <end position="189"/>
    </location>
</feature>
<dbReference type="PANTHER" id="PTHR30250">
    <property type="entry name" value="PST FAMILY PREDICTED COLANIC ACID TRANSPORTER"/>
    <property type="match status" value="1"/>
</dbReference>
<keyword evidence="4 6" id="KW-1133">Transmembrane helix</keyword>
<dbReference type="InterPro" id="IPR002797">
    <property type="entry name" value="Polysacc_synth"/>
</dbReference>
<evidence type="ECO:0000313" key="8">
    <source>
        <dbReference type="Proteomes" id="UP000737402"/>
    </source>
</evidence>
<reference evidence="7 8" key="1">
    <citation type="submission" date="2021-01" db="EMBL/GenBank/DDBJ databases">
        <title>Genomic Encyclopedia of Type Strains, Phase IV (KMG-IV): sequencing the most valuable type-strain genomes for metagenomic binning, comparative biology and taxonomic classification.</title>
        <authorList>
            <person name="Goeker M."/>
        </authorList>
    </citation>
    <scope>NUCLEOTIDE SEQUENCE [LARGE SCALE GENOMIC DNA]</scope>
    <source>
        <strain evidence="7 8">DSM 25879</strain>
    </source>
</reference>
<organism evidence="7 8">
    <name type="scientific">Sutcliffiella tianshenii</name>
    <dbReference type="NCBI Taxonomy" id="1463404"/>
    <lineage>
        <taxon>Bacteria</taxon>
        <taxon>Bacillati</taxon>
        <taxon>Bacillota</taxon>
        <taxon>Bacilli</taxon>
        <taxon>Bacillales</taxon>
        <taxon>Bacillaceae</taxon>
        <taxon>Sutcliffiella</taxon>
    </lineage>
</organism>
<protein>
    <submittedName>
        <fullName evidence="7">O-antigen/teichoic acid export membrane protein</fullName>
    </submittedName>
</protein>
<comment type="subcellular location">
    <subcellularLocation>
        <location evidence="1">Cell membrane</location>
        <topology evidence="1">Multi-pass membrane protein</topology>
    </subcellularLocation>
</comment>
<accession>A0ABS2NV91</accession>
<evidence type="ECO:0000256" key="3">
    <source>
        <dbReference type="ARBA" id="ARBA00022692"/>
    </source>
</evidence>
<feature type="transmembrane region" description="Helical" evidence="6">
    <location>
        <begin position="85"/>
        <end position="105"/>
    </location>
</feature>
<feature type="transmembrane region" description="Helical" evidence="6">
    <location>
        <begin position="42"/>
        <end position="64"/>
    </location>
</feature>
<evidence type="ECO:0000256" key="4">
    <source>
        <dbReference type="ARBA" id="ARBA00022989"/>
    </source>
</evidence>
<keyword evidence="8" id="KW-1185">Reference proteome</keyword>
<feature type="transmembrane region" description="Helical" evidence="6">
    <location>
        <begin position="288"/>
        <end position="306"/>
    </location>
</feature>
<feature type="transmembrane region" description="Helical" evidence="6">
    <location>
        <begin position="356"/>
        <end position="376"/>
    </location>
</feature>
<keyword evidence="3 6" id="KW-0812">Transmembrane</keyword>
<feature type="transmembrane region" description="Helical" evidence="6">
    <location>
        <begin position="413"/>
        <end position="433"/>
    </location>
</feature>
<feature type="transmembrane region" description="Helical" evidence="6">
    <location>
        <begin position="247"/>
        <end position="268"/>
    </location>
</feature>
<dbReference type="RefSeq" id="WP_204412917.1">
    <property type="nucleotide sequence ID" value="NZ_JAFBED010000001.1"/>
</dbReference>
<feature type="transmembrane region" description="Helical" evidence="6">
    <location>
        <begin position="12"/>
        <end position="30"/>
    </location>
</feature>
<evidence type="ECO:0000256" key="5">
    <source>
        <dbReference type="ARBA" id="ARBA00023136"/>
    </source>
</evidence>
<keyword evidence="2" id="KW-1003">Cell membrane</keyword>
<feature type="transmembrane region" description="Helical" evidence="6">
    <location>
        <begin position="210"/>
        <end position="227"/>
    </location>
</feature>
<feature type="transmembrane region" description="Helical" evidence="6">
    <location>
        <begin position="145"/>
        <end position="161"/>
    </location>
</feature>
<comment type="caution">
    <text evidence="7">The sequence shown here is derived from an EMBL/GenBank/DDBJ whole genome shotgun (WGS) entry which is preliminary data.</text>
</comment>
<evidence type="ECO:0000256" key="1">
    <source>
        <dbReference type="ARBA" id="ARBA00004651"/>
    </source>
</evidence>
<sequence length="473" mass="54569">MRRLIQNYIYNLGYQFLTIIIPFITIPYVTRVLGPDNIGIEAFTLSIVSIFVAFASGGTSVYATRMVASLRGEREKLSKEVYNLFFIRSTIAFFVIVLFLFIASNSVYKEFLLLQLVYLLAFTILDVTWYFAGKERFKEITIRNALVKIVGFAFILLFVNDTGDLDVFILINGLTLFIPNIYFIIKFFIEVGKPKLEYFSMRNSLKIIKSLIPFFVLAVIIQVYMNVDRLIIESKNLTYELGIYSQYIKTFGVFLAPITAIGTILMPFVTNLNHSREEKKDYQKVIKISTNFIFLLGLPIFFGVLITSNKFVSFYFGSDFLQYNEIFKLGSFLIITGCLSNVIIQQVIFPNKLEFIYIQGLIIASLLRVLIIYVFINKYNIYAAMIAYIISELALLIWCILKSKKTINLVPILFCLNNSKILFSSLVMSLSIYFFDLNFFFSIFIGVITYLIIIILIKEELTYKIIKLKLSKS</sequence>
<dbReference type="Proteomes" id="UP000737402">
    <property type="component" value="Unassembled WGS sequence"/>
</dbReference>
<evidence type="ECO:0000256" key="6">
    <source>
        <dbReference type="SAM" id="Phobius"/>
    </source>
</evidence>
<feature type="transmembrane region" description="Helical" evidence="6">
    <location>
        <begin position="111"/>
        <end position="133"/>
    </location>
</feature>
<feature type="transmembrane region" description="Helical" evidence="6">
    <location>
        <begin position="439"/>
        <end position="457"/>
    </location>
</feature>
<dbReference type="Pfam" id="PF01943">
    <property type="entry name" value="Polysacc_synt"/>
    <property type="match status" value="1"/>
</dbReference>
<dbReference type="InterPro" id="IPR050833">
    <property type="entry name" value="Poly_Biosynth_Transport"/>
</dbReference>
<keyword evidence="5 6" id="KW-0472">Membrane</keyword>
<name>A0ABS2NV91_9BACI</name>
<dbReference type="EMBL" id="JAFBED010000001">
    <property type="protein sequence ID" value="MBM7618580.1"/>
    <property type="molecule type" value="Genomic_DNA"/>
</dbReference>
<gene>
    <name evidence="7" type="ORF">JOC95_000422</name>
</gene>
<evidence type="ECO:0000313" key="7">
    <source>
        <dbReference type="EMBL" id="MBM7618580.1"/>
    </source>
</evidence>
<evidence type="ECO:0000256" key="2">
    <source>
        <dbReference type="ARBA" id="ARBA00022475"/>
    </source>
</evidence>
<feature type="transmembrane region" description="Helical" evidence="6">
    <location>
        <begin position="382"/>
        <end position="401"/>
    </location>
</feature>